<dbReference type="InterPro" id="IPR000649">
    <property type="entry name" value="IF-2B-related"/>
</dbReference>
<evidence type="ECO:0000256" key="1">
    <source>
        <dbReference type="ARBA" id="ARBA00023235"/>
    </source>
</evidence>
<comment type="pathway">
    <text evidence="2">Amino-acid biosynthesis; L-methionine biosynthesis via salvage pathway; L-methionine from S-methyl-5-thio-alpha-D-ribose 1-phosphate: step 1/6.</text>
</comment>
<dbReference type="NCBIfam" id="NF004326">
    <property type="entry name" value="PRK05720.1"/>
    <property type="match status" value="1"/>
</dbReference>
<comment type="catalytic activity">
    <reaction evidence="2">
        <text>5-(methylsulfanyl)-alpha-D-ribose 1-phosphate = 5-(methylsulfanyl)-D-ribulose 1-phosphate</text>
        <dbReference type="Rhea" id="RHEA:19989"/>
        <dbReference type="ChEBI" id="CHEBI:58533"/>
        <dbReference type="ChEBI" id="CHEBI:58548"/>
        <dbReference type="EC" id="5.3.1.23"/>
    </reaction>
</comment>
<dbReference type="NCBIfam" id="TIGR00512">
    <property type="entry name" value="salvage_mtnA"/>
    <property type="match status" value="1"/>
</dbReference>
<feature type="binding site" evidence="2">
    <location>
        <position position="186"/>
    </location>
    <ligand>
        <name>substrate</name>
    </ligand>
</feature>
<keyword evidence="4" id="KW-1185">Reference proteome</keyword>
<evidence type="ECO:0000256" key="2">
    <source>
        <dbReference type="HAMAP-Rule" id="MF_01678"/>
    </source>
</evidence>
<dbReference type="NCBIfam" id="TIGR00524">
    <property type="entry name" value="eIF-2B_rel"/>
    <property type="match status" value="1"/>
</dbReference>
<keyword evidence="1 2" id="KW-0413">Isomerase</keyword>
<feature type="binding site" evidence="2">
    <location>
        <begin position="237"/>
        <end position="238"/>
    </location>
    <ligand>
        <name>substrate</name>
    </ligand>
</feature>
<protein>
    <recommendedName>
        <fullName evidence="2">Methylthioribose-1-phosphate isomerase</fullName>
        <shortName evidence="2">M1Pi</shortName>
        <shortName evidence="2">MTR-1-P isomerase</shortName>
        <ecNumber evidence="2">5.3.1.23</ecNumber>
    </recommendedName>
    <alternativeName>
        <fullName evidence="2">S-methyl-5-thioribose-1-phosphate isomerase</fullName>
    </alternativeName>
</protein>
<evidence type="ECO:0000313" key="3">
    <source>
        <dbReference type="EMBL" id="MDQ0379605.1"/>
    </source>
</evidence>
<dbReference type="PANTHER" id="PTHR43475">
    <property type="entry name" value="METHYLTHIORIBOSE-1-PHOSPHATE ISOMERASE"/>
    <property type="match status" value="1"/>
</dbReference>
<feature type="binding site" evidence="2">
    <location>
        <position position="82"/>
    </location>
    <ligand>
        <name>substrate</name>
    </ligand>
</feature>
<dbReference type="InterPro" id="IPR037171">
    <property type="entry name" value="NagB/RpiA_transferase-like"/>
</dbReference>
<feature type="site" description="Transition state stabilizer" evidence="2">
    <location>
        <position position="147"/>
    </location>
</feature>
<dbReference type="HAMAP" id="MF_01678">
    <property type="entry name" value="Salvage_MtnA"/>
    <property type="match status" value="1"/>
</dbReference>
<dbReference type="InterPro" id="IPR042529">
    <property type="entry name" value="IF_2B-like_C"/>
</dbReference>
<dbReference type="Gene3D" id="3.40.50.10470">
    <property type="entry name" value="Translation initiation factor eif-2b, domain 2"/>
    <property type="match status" value="1"/>
</dbReference>
<dbReference type="InterPro" id="IPR005251">
    <property type="entry name" value="IF-M1Pi"/>
</dbReference>
<comment type="function">
    <text evidence="2">Catalyzes the interconversion of methylthioribose-1-phosphate (MTR-1-P) into methylthioribulose-1-phosphate (MTRu-1-P).</text>
</comment>
<dbReference type="Gene3D" id="1.20.120.420">
    <property type="entry name" value="translation initiation factor eif-2b, domain 1"/>
    <property type="match status" value="1"/>
</dbReference>
<keyword evidence="2" id="KW-0486">Methionine biosynthesis</keyword>
<dbReference type="GO" id="GO:0046523">
    <property type="term" value="F:S-methyl-5-thioribose-1-phosphate isomerase activity"/>
    <property type="evidence" value="ECO:0007669"/>
    <property type="project" value="UniProtKB-EC"/>
</dbReference>
<dbReference type="EC" id="5.3.1.23" evidence="2"/>
<dbReference type="EMBL" id="JAUSUT010000001">
    <property type="protein sequence ID" value="MDQ0379605.1"/>
    <property type="molecule type" value="Genomic_DNA"/>
</dbReference>
<keyword evidence="2" id="KW-0028">Amino-acid biosynthesis</keyword>
<dbReference type="InterPro" id="IPR027363">
    <property type="entry name" value="M1Pi_N"/>
</dbReference>
<organism evidence="3 4">
    <name type="scientific">Amycolatopsis thermophila</name>
    <dbReference type="NCBI Taxonomy" id="206084"/>
    <lineage>
        <taxon>Bacteria</taxon>
        <taxon>Bacillati</taxon>
        <taxon>Actinomycetota</taxon>
        <taxon>Actinomycetes</taxon>
        <taxon>Pseudonocardiales</taxon>
        <taxon>Pseudonocardiaceae</taxon>
        <taxon>Amycolatopsis</taxon>
    </lineage>
</organism>
<comment type="caution">
    <text evidence="3">The sequence shown here is derived from an EMBL/GenBank/DDBJ whole genome shotgun (WGS) entry which is preliminary data.</text>
</comment>
<accession>A0ABU0EWB8</accession>
<gene>
    <name evidence="2" type="primary">mtnA</name>
    <name evidence="3" type="ORF">FB470_003599</name>
</gene>
<comment type="similarity">
    <text evidence="2">Belongs to the EIF-2B alpha/beta/delta subunits family. MtnA subfamily.</text>
</comment>
<reference evidence="3 4" key="1">
    <citation type="submission" date="2023-07" db="EMBL/GenBank/DDBJ databases">
        <title>Sequencing the genomes of 1000 actinobacteria strains.</title>
        <authorList>
            <person name="Klenk H.-P."/>
        </authorList>
    </citation>
    <scope>NUCLEOTIDE SEQUENCE [LARGE SCALE GENOMIC DNA]</scope>
    <source>
        <strain evidence="3 4">DSM 45805</strain>
    </source>
</reference>
<sequence length="336" mass="35441">MRRTIDWVKGAVEIIDQVALPGEYRTLRLSTVDELIDAIRRLAVRGAPALGGAGALGTALAAFAHDDPAAVRDDAARLANARPTAVNLGWGVARALSRLAEGPDAVLAEALALLDEDERLNREASARATELILQHCERRPLRLLTHCNAGRLATVGWGTALGVVWHLQAAGHLEYVLADETRPLLQGARLTAWELAEAGVPHRVLPDSAAASAMARGMVDCVVVGADRISANGDVANKIGTYGLALAAARHGLPFVVVAPSSTVDPELPSGESIVIEERAPEEITTFSGIPVTPPGTEVFNPAFDVTPADLITAVVTEKGPMVPGNPICRFPDFLR</sequence>
<feature type="binding site" evidence="2">
    <location>
        <begin position="45"/>
        <end position="47"/>
    </location>
    <ligand>
        <name>substrate</name>
    </ligand>
</feature>
<feature type="active site" description="Proton donor" evidence="2">
    <location>
        <position position="227"/>
    </location>
</feature>
<dbReference type="PANTHER" id="PTHR43475:SF1">
    <property type="entry name" value="METHYLTHIORIBOSE-1-PHOSPHATE ISOMERASE"/>
    <property type="match status" value="1"/>
</dbReference>
<dbReference type="Proteomes" id="UP001229651">
    <property type="component" value="Unassembled WGS sequence"/>
</dbReference>
<proteinExistence type="inferred from homology"/>
<dbReference type="SUPFAM" id="SSF100950">
    <property type="entry name" value="NagB/RpiA/CoA transferase-like"/>
    <property type="match status" value="1"/>
</dbReference>
<name>A0ABU0EWB8_9PSEU</name>
<evidence type="ECO:0000313" key="4">
    <source>
        <dbReference type="Proteomes" id="UP001229651"/>
    </source>
</evidence>
<dbReference type="Pfam" id="PF01008">
    <property type="entry name" value="IF-2B"/>
    <property type="match status" value="1"/>
</dbReference>
<dbReference type="InterPro" id="IPR011559">
    <property type="entry name" value="Initiation_fac_2B_a/b/d"/>
</dbReference>